<feature type="region of interest" description="Disordered" evidence="1">
    <location>
        <begin position="35"/>
        <end position="104"/>
    </location>
</feature>
<keyword evidence="3" id="KW-1185">Reference proteome</keyword>
<proteinExistence type="predicted"/>
<gene>
    <name evidence="2" type="ORF">MCHLO_04279</name>
</gene>
<organism evidence="2 3">
    <name type="scientific">Mycena chlorophos</name>
    <name type="common">Agaric fungus</name>
    <name type="synonym">Agaricus chlorophos</name>
    <dbReference type="NCBI Taxonomy" id="658473"/>
    <lineage>
        <taxon>Eukaryota</taxon>
        <taxon>Fungi</taxon>
        <taxon>Dikarya</taxon>
        <taxon>Basidiomycota</taxon>
        <taxon>Agaricomycotina</taxon>
        <taxon>Agaricomycetes</taxon>
        <taxon>Agaricomycetidae</taxon>
        <taxon>Agaricales</taxon>
        <taxon>Marasmiineae</taxon>
        <taxon>Mycenaceae</taxon>
        <taxon>Mycena</taxon>
    </lineage>
</organism>
<reference evidence="2" key="1">
    <citation type="submission" date="2014-09" db="EMBL/GenBank/DDBJ databases">
        <title>Genome sequence of the luminous mushroom Mycena chlorophos for searching fungal bioluminescence genes.</title>
        <authorList>
            <person name="Tanaka Y."/>
            <person name="Kasuga D."/>
            <person name="Oba Y."/>
            <person name="Hase S."/>
            <person name="Sato K."/>
            <person name="Oba Y."/>
            <person name="Sakakibara Y."/>
        </authorList>
    </citation>
    <scope>NUCLEOTIDE SEQUENCE</scope>
</reference>
<evidence type="ECO:0000313" key="3">
    <source>
        <dbReference type="Proteomes" id="UP000815677"/>
    </source>
</evidence>
<accession>A0ABQ0L6L5</accession>
<evidence type="ECO:0000256" key="1">
    <source>
        <dbReference type="SAM" id="MobiDB-lite"/>
    </source>
</evidence>
<feature type="non-terminal residue" evidence="2">
    <location>
        <position position="163"/>
    </location>
</feature>
<protein>
    <submittedName>
        <fullName evidence="2">Uncharacterized protein</fullName>
    </submittedName>
</protein>
<feature type="compositionally biased region" description="Low complexity" evidence="1">
    <location>
        <begin position="62"/>
        <end position="76"/>
    </location>
</feature>
<evidence type="ECO:0000313" key="2">
    <source>
        <dbReference type="EMBL" id="GAT46780.1"/>
    </source>
</evidence>
<name>A0ABQ0L6L5_MYCCL</name>
<sequence length="163" mass="17318">MHGASLAPGCTPLARADSPDLDDVVVVLGALKLDAPEYDLPQPPHEIRAEVAEGPSSDTTTPPVSRSPAASGSSSGDDFDYPAPQLSPGVTRRQLRSTGRLGPWKEKKRDLEMRLCVARSLSERMAVAQKFGGPTMAAAPPGERLTMIVVETKYSGMANRHAL</sequence>
<dbReference type="EMBL" id="DF842758">
    <property type="protein sequence ID" value="GAT46780.1"/>
    <property type="molecule type" value="Genomic_DNA"/>
</dbReference>
<dbReference type="Proteomes" id="UP000815677">
    <property type="component" value="Unassembled WGS sequence"/>
</dbReference>